<evidence type="ECO:0000259" key="9">
    <source>
        <dbReference type="PROSITE" id="PS50835"/>
    </source>
</evidence>
<keyword evidence="5" id="KW-1015">Disulfide bond</keyword>
<keyword evidence="6" id="KW-0325">Glycoprotein</keyword>
<organism evidence="11 13">
    <name type="scientific">Dracunculus medinensis</name>
    <name type="common">Guinea worm</name>
    <dbReference type="NCBI Taxonomy" id="318479"/>
    <lineage>
        <taxon>Eukaryota</taxon>
        <taxon>Metazoa</taxon>
        <taxon>Ecdysozoa</taxon>
        <taxon>Nematoda</taxon>
        <taxon>Chromadorea</taxon>
        <taxon>Rhabditida</taxon>
        <taxon>Spirurina</taxon>
        <taxon>Dracunculoidea</taxon>
        <taxon>Dracunculidae</taxon>
        <taxon>Dracunculus</taxon>
    </lineage>
</organism>
<keyword evidence="4 7" id="KW-0472">Membrane</keyword>
<dbReference type="OrthoDB" id="6107927at2759"/>
<sequence>MVLLRLSAAILLLLFFHMLNAQIVHNAVQVKISDLPFPVSNAQQLNQVVWTMLGTTTKETVYCVSEAPVSQLRFVCIDCFQKNITDMVDVLSSAQDLTRSAGFPTVALRNVAVNPNWTGATIMCQAALNGETIDSGSAVVDVRYLRQPHLVDASGQGPVLIGSQGYRFYVECARTPEGHCQQSGRRKVLRCAVQAHPPATVFRWLKNGVVISGNSADITIGTEMIGQSIQCSANNDLFSENDMPTSQAVQIDPYTAARIIQDNFQTLQNTAPFQTGNRVDMNQQINLGCQIEGNPRPVVFWKLRKSSGQVVDAICPQGFDGQYQEVPPEHRSQALITNIIASYLNSNYQISKKGFLILYFLNVDIILYLRLINRLNAICSLRIGNYSYSGQYWCSACSFISQGAPECSPSLETPGASSLMVQVQGPPMESDAPPTVEKTSTMDGAIVIVHYCSEPLPKLPRDVIFSVDQNELQVGQSWQNFRFDGTTQNNTVPNCHIARLQVLPLTEDDHGRHAVLKIQNTYGSKHIQVDLSSLLGDGRSSITTFPGWLIIFLAFLCCAILISLCVLTCIRKNLLCFKSIISVRRKKESELSNELSNSKAIIWKNFWFNQLNYSGNTRQTYSTEETPRPLYQPSGQPAEVIRCDSRNDSAYHLYLSKEAVV</sequence>
<evidence type="ECO:0000256" key="2">
    <source>
        <dbReference type="ARBA" id="ARBA00022729"/>
    </source>
</evidence>
<feature type="signal peptide" evidence="8">
    <location>
        <begin position="1"/>
        <end position="21"/>
    </location>
</feature>
<dbReference type="InterPro" id="IPR007110">
    <property type="entry name" value="Ig-like_dom"/>
</dbReference>
<keyword evidence="7" id="KW-1133">Transmembrane helix</keyword>
<dbReference type="WBParaSite" id="DME_0000126101-mRNA-1">
    <property type="protein sequence ID" value="DME_0000126101-mRNA-1"/>
    <property type="gene ID" value="DME_0000126101"/>
</dbReference>
<evidence type="ECO:0000256" key="7">
    <source>
        <dbReference type="SAM" id="Phobius"/>
    </source>
</evidence>
<protein>
    <submittedName>
        <fullName evidence="13">Ig-like domain-containing protein</fullName>
    </submittedName>
</protein>
<dbReference type="GO" id="GO:0007157">
    <property type="term" value="P:heterophilic cell-cell adhesion via plasma membrane cell adhesion molecules"/>
    <property type="evidence" value="ECO:0007669"/>
    <property type="project" value="TreeGrafter"/>
</dbReference>
<dbReference type="Proteomes" id="UP000038040">
    <property type="component" value="Unplaced"/>
</dbReference>
<dbReference type="InterPro" id="IPR036179">
    <property type="entry name" value="Ig-like_dom_sf"/>
</dbReference>
<feature type="transmembrane region" description="Helical" evidence="7">
    <location>
        <begin position="548"/>
        <end position="570"/>
    </location>
</feature>
<evidence type="ECO:0000256" key="6">
    <source>
        <dbReference type="ARBA" id="ARBA00023180"/>
    </source>
</evidence>
<keyword evidence="3" id="KW-0677">Repeat</keyword>
<keyword evidence="7" id="KW-0812">Transmembrane</keyword>
<evidence type="ECO:0000256" key="1">
    <source>
        <dbReference type="ARBA" id="ARBA00004370"/>
    </source>
</evidence>
<feature type="domain" description="Ig-like" evidence="9">
    <location>
        <begin position="158"/>
        <end position="250"/>
    </location>
</feature>
<dbReference type="EMBL" id="UYYG01001153">
    <property type="protein sequence ID" value="VDN55648.1"/>
    <property type="molecule type" value="Genomic_DNA"/>
</dbReference>
<name>A0A0N4U3F7_DRAME</name>
<evidence type="ECO:0000256" key="5">
    <source>
        <dbReference type="ARBA" id="ARBA00023157"/>
    </source>
</evidence>
<reference evidence="13" key="1">
    <citation type="submission" date="2016-04" db="UniProtKB">
        <authorList>
            <consortium name="WormBaseParasite"/>
        </authorList>
    </citation>
    <scope>IDENTIFICATION</scope>
</reference>
<dbReference type="GO" id="GO:0007156">
    <property type="term" value="P:homophilic cell adhesion via plasma membrane adhesion molecules"/>
    <property type="evidence" value="ECO:0007669"/>
    <property type="project" value="TreeGrafter"/>
</dbReference>
<feature type="chain" id="PRO_5033720959" evidence="8">
    <location>
        <begin position="22"/>
        <end position="661"/>
    </location>
</feature>
<evidence type="ECO:0000313" key="10">
    <source>
        <dbReference type="EMBL" id="VDN55648.1"/>
    </source>
</evidence>
<evidence type="ECO:0000313" key="11">
    <source>
        <dbReference type="Proteomes" id="UP000038040"/>
    </source>
</evidence>
<dbReference type="GO" id="GO:0016020">
    <property type="term" value="C:membrane"/>
    <property type="evidence" value="ECO:0007669"/>
    <property type="project" value="UniProtKB-SubCell"/>
</dbReference>
<dbReference type="PANTHER" id="PTHR23277">
    <property type="entry name" value="NECTIN-RELATED"/>
    <property type="match status" value="1"/>
</dbReference>
<keyword evidence="12" id="KW-1185">Reference proteome</keyword>
<dbReference type="Proteomes" id="UP000274756">
    <property type="component" value="Unassembled WGS sequence"/>
</dbReference>
<dbReference type="InterPro" id="IPR051427">
    <property type="entry name" value="Nectin/Nectin-like"/>
</dbReference>
<gene>
    <name evidence="10" type="ORF">DME_LOCUS5621</name>
</gene>
<dbReference type="STRING" id="318479.A0A0N4U3F7"/>
<reference evidence="10 12" key="2">
    <citation type="submission" date="2018-11" db="EMBL/GenBank/DDBJ databases">
        <authorList>
            <consortium name="Pathogen Informatics"/>
        </authorList>
    </citation>
    <scope>NUCLEOTIDE SEQUENCE [LARGE SCALE GENOMIC DNA]</scope>
</reference>
<evidence type="ECO:0000313" key="12">
    <source>
        <dbReference type="Proteomes" id="UP000274756"/>
    </source>
</evidence>
<evidence type="ECO:0000313" key="13">
    <source>
        <dbReference type="WBParaSite" id="DME_0000126101-mRNA-1"/>
    </source>
</evidence>
<dbReference type="AlphaFoldDB" id="A0A0N4U3F7"/>
<dbReference type="PANTHER" id="PTHR23277:SF108">
    <property type="entry name" value="FASCICLIN-3"/>
    <property type="match status" value="1"/>
</dbReference>
<accession>A0A0N4U3F7</accession>
<dbReference type="SUPFAM" id="SSF48726">
    <property type="entry name" value="Immunoglobulin"/>
    <property type="match status" value="1"/>
</dbReference>
<evidence type="ECO:0000256" key="3">
    <source>
        <dbReference type="ARBA" id="ARBA00022737"/>
    </source>
</evidence>
<dbReference type="GO" id="GO:0005912">
    <property type="term" value="C:adherens junction"/>
    <property type="evidence" value="ECO:0007669"/>
    <property type="project" value="TreeGrafter"/>
</dbReference>
<evidence type="ECO:0000256" key="4">
    <source>
        <dbReference type="ARBA" id="ARBA00023136"/>
    </source>
</evidence>
<keyword evidence="2 8" id="KW-0732">Signal</keyword>
<dbReference type="PROSITE" id="PS50835">
    <property type="entry name" value="IG_LIKE"/>
    <property type="match status" value="1"/>
</dbReference>
<comment type="subcellular location">
    <subcellularLocation>
        <location evidence="1">Membrane</location>
    </subcellularLocation>
</comment>
<proteinExistence type="predicted"/>
<evidence type="ECO:0000256" key="8">
    <source>
        <dbReference type="SAM" id="SignalP"/>
    </source>
</evidence>